<evidence type="ECO:0000256" key="1">
    <source>
        <dbReference type="ARBA" id="ARBA00008270"/>
    </source>
</evidence>
<dbReference type="Gene3D" id="3.10.310.10">
    <property type="entry name" value="Diaminopimelate Epimerase, Chain A, domain 1"/>
    <property type="match status" value="2"/>
</dbReference>
<keyword evidence="4" id="KW-1185">Reference proteome</keyword>
<proteinExistence type="inferred from homology"/>
<sequence length="279" mass="29862">MKRRFIQCDVFTSVPTCGNGLAVVLDGEGLSDEAMQRFAAWTQLAETTFLQPPTDPAAADYRVRIFTTTRELPFAGHPTLGSCAAWAYAGGAPARPGLVRQECAIGIVEVDLGGDVPAFVAPETRITELGKDRVAEIVRVLHLDPRDVVGSAYLVNGPEWEVLELRSAAAVLAADPSGAHFPHERAIGLIGPHEAGAETDFEVRMIDVWHGVKEDPITGSLNAAIARWRQATGRLDKPYTVTQGSVIGRIGRVHVRPAAGGRVMIGGETIILVEGTLEL</sequence>
<evidence type="ECO:0000313" key="4">
    <source>
        <dbReference type="Proteomes" id="UP000542776"/>
    </source>
</evidence>
<dbReference type="EMBL" id="JACIEK010000001">
    <property type="protein sequence ID" value="MBB3996258.1"/>
    <property type="molecule type" value="Genomic_DNA"/>
</dbReference>
<dbReference type="RefSeq" id="WP_183196735.1">
    <property type="nucleotide sequence ID" value="NZ_JACIEK010000001.1"/>
</dbReference>
<feature type="active site" evidence="2">
    <location>
        <position position="46"/>
    </location>
</feature>
<evidence type="ECO:0000313" key="3">
    <source>
        <dbReference type="EMBL" id="MBB3996258.1"/>
    </source>
</evidence>
<dbReference type="InterPro" id="IPR003719">
    <property type="entry name" value="Phenazine_PhzF-like"/>
</dbReference>
<dbReference type="NCBIfam" id="TIGR00654">
    <property type="entry name" value="PhzF_family"/>
    <property type="match status" value="1"/>
</dbReference>
<evidence type="ECO:0000256" key="2">
    <source>
        <dbReference type="PIRSR" id="PIRSR016184-1"/>
    </source>
</evidence>
<accession>A0A7W6H2X1</accession>
<protein>
    <submittedName>
        <fullName evidence="3">PhzF family phenazine biosynthesis protein</fullName>
    </submittedName>
</protein>
<name>A0A7W6H2X1_9HYPH</name>
<dbReference type="Pfam" id="PF02567">
    <property type="entry name" value="PhzC-PhzF"/>
    <property type="match status" value="1"/>
</dbReference>
<gene>
    <name evidence="3" type="ORF">GGR04_000079</name>
</gene>
<dbReference type="PANTHER" id="PTHR13774">
    <property type="entry name" value="PHENAZINE BIOSYNTHESIS PROTEIN"/>
    <property type="match status" value="1"/>
</dbReference>
<dbReference type="GO" id="GO:0005737">
    <property type="term" value="C:cytoplasm"/>
    <property type="evidence" value="ECO:0007669"/>
    <property type="project" value="TreeGrafter"/>
</dbReference>
<dbReference type="SUPFAM" id="SSF54506">
    <property type="entry name" value="Diaminopimelate epimerase-like"/>
    <property type="match status" value="1"/>
</dbReference>
<comment type="similarity">
    <text evidence="1">Belongs to the PhzF family.</text>
</comment>
<comment type="caution">
    <text evidence="3">The sequence shown here is derived from an EMBL/GenBank/DDBJ whole genome shotgun (WGS) entry which is preliminary data.</text>
</comment>
<dbReference type="AlphaFoldDB" id="A0A7W6H2X1"/>
<dbReference type="PANTHER" id="PTHR13774:SF32">
    <property type="entry name" value="ANTISENSE-ENHANCING SEQUENCE 1"/>
    <property type="match status" value="1"/>
</dbReference>
<organism evidence="3 4">
    <name type="scientific">Aureimonas pseudogalii</name>
    <dbReference type="NCBI Taxonomy" id="1744844"/>
    <lineage>
        <taxon>Bacteria</taxon>
        <taxon>Pseudomonadati</taxon>
        <taxon>Pseudomonadota</taxon>
        <taxon>Alphaproteobacteria</taxon>
        <taxon>Hyphomicrobiales</taxon>
        <taxon>Aurantimonadaceae</taxon>
        <taxon>Aureimonas</taxon>
    </lineage>
</organism>
<dbReference type="GO" id="GO:0016853">
    <property type="term" value="F:isomerase activity"/>
    <property type="evidence" value="ECO:0007669"/>
    <property type="project" value="TreeGrafter"/>
</dbReference>
<dbReference type="Proteomes" id="UP000542776">
    <property type="component" value="Unassembled WGS sequence"/>
</dbReference>
<dbReference type="PIRSF" id="PIRSF016184">
    <property type="entry name" value="PhzC_PhzF"/>
    <property type="match status" value="1"/>
</dbReference>
<reference evidence="3 4" key="1">
    <citation type="submission" date="2020-08" db="EMBL/GenBank/DDBJ databases">
        <title>Genomic Encyclopedia of Type Strains, Phase IV (KMG-IV): sequencing the most valuable type-strain genomes for metagenomic binning, comparative biology and taxonomic classification.</title>
        <authorList>
            <person name="Goeker M."/>
        </authorList>
    </citation>
    <scope>NUCLEOTIDE SEQUENCE [LARGE SCALE GENOMIC DNA]</scope>
    <source>
        <strain evidence="3 4">DSM 102238</strain>
    </source>
</reference>